<evidence type="ECO:0000256" key="7">
    <source>
        <dbReference type="ARBA" id="ARBA00023306"/>
    </source>
</evidence>
<evidence type="ECO:0000256" key="3">
    <source>
        <dbReference type="ARBA" id="ARBA00022618"/>
    </source>
</evidence>
<keyword evidence="3" id="KW-0132">Cell division</keyword>
<dbReference type="AlphaFoldDB" id="A0A381SAE7"/>
<evidence type="ECO:0000256" key="4">
    <source>
        <dbReference type="ARBA" id="ARBA00022692"/>
    </source>
</evidence>
<name>A0A381SAE7_9ZZZZ</name>
<feature type="transmembrane region" description="Helical" evidence="8">
    <location>
        <begin position="6"/>
        <end position="25"/>
    </location>
</feature>
<comment type="subcellular location">
    <subcellularLocation>
        <location evidence="1">Membrane</location>
    </subcellularLocation>
</comment>
<keyword evidence="6 8" id="KW-0472">Membrane</keyword>
<keyword evidence="4 8" id="KW-0812">Transmembrane</keyword>
<dbReference type="Gene3D" id="3.10.20.310">
    <property type="entry name" value="membrane protein fhac"/>
    <property type="match status" value="1"/>
</dbReference>
<evidence type="ECO:0000256" key="1">
    <source>
        <dbReference type="ARBA" id="ARBA00004370"/>
    </source>
</evidence>
<dbReference type="PROSITE" id="PS51779">
    <property type="entry name" value="POTRA"/>
    <property type="match status" value="1"/>
</dbReference>
<dbReference type="Pfam" id="PF08478">
    <property type="entry name" value="POTRA_1"/>
    <property type="match status" value="1"/>
</dbReference>
<gene>
    <name evidence="10" type="ORF">METZ01_LOCUS53929</name>
</gene>
<keyword evidence="7" id="KW-0131">Cell cycle</keyword>
<dbReference type="EMBL" id="UINC01002866">
    <property type="protein sequence ID" value="SVA01075.1"/>
    <property type="molecule type" value="Genomic_DNA"/>
</dbReference>
<dbReference type="GO" id="GO:0051301">
    <property type="term" value="P:cell division"/>
    <property type="evidence" value="ECO:0007669"/>
    <property type="project" value="UniProtKB-KW"/>
</dbReference>
<feature type="non-terminal residue" evidence="10">
    <location>
        <position position="1"/>
    </location>
</feature>
<dbReference type="InterPro" id="IPR050487">
    <property type="entry name" value="FtsQ_DivIB"/>
</dbReference>
<evidence type="ECO:0000259" key="9">
    <source>
        <dbReference type="PROSITE" id="PS51779"/>
    </source>
</evidence>
<evidence type="ECO:0000256" key="6">
    <source>
        <dbReference type="ARBA" id="ARBA00023136"/>
    </source>
</evidence>
<accession>A0A381SAE7</accession>
<keyword evidence="2" id="KW-1003">Cell membrane</keyword>
<sequence length="241" mass="27736">VVVKILKAVSSIVFIVLIGVLINGYSNHIGLFDTFEVKIKGNQFVTDAQIQKQLQPFISETYFSIKLDEIQSEISLLDFIECVQVSRILPNTVMVQIIERKPILLITLENENFLMDKEGLLLPAQGKAISFYPVPIINISEDMNYNSGLTDEIADLFKFLLKDYPQFYDQLSEVIISDENWTFYSDSKTRIFTTANDLQSQLNILKYFEKTVYPGRQLGDYSYIDLRVTEQVVVKEKYQKG</sequence>
<dbReference type="InterPro" id="IPR013685">
    <property type="entry name" value="POTRA_FtsQ_type"/>
</dbReference>
<dbReference type="InterPro" id="IPR034746">
    <property type="entry name" value="POTRA"/>
</dbReference>
<reference evidence="10" key="1">
    <citation type="submission" date="2018-05" db="EMBL/GenBank/DDBJ databases">
        <authorList>
            <person name="Lanie J.A."/>
            <person name="Ng W.-L."/>
            <person name="Kazmierczak K.M."/>
            <person name="Andrzejewski T.M."/>
            <person name="Davidsen T.M."/>
            <person name="Wayne K.J."/>
            <person name="Tettelin H."/>
            <person name="Glass J.I."/>
            <person name="Rusch D."/>
            <person name="Podicherti R."/>
            <person name="Tsui H.-C.T."/>
            <person name="Winkler M.E."/>
        </authorList>
    </citation>
    <scope>NUCLEOTIDE SEQUENCE</scope>
</reference>
<evidence type="ECO:0000256" key="5">
    <source>
        <dbReference type="ARBA" id="ARBA00022989"/>
    </source>
</evidence>
<feature type="domain" description="POTRA" evidence="9">
    <location>
        <begin position="32"/>
        <end position="100"/>
    </location>
</feature>
<evidence type="ECO:0000256" key="2">
    <source>
        <dbReference type="ARBA" id="ARBA00022475"/>
    </source>
</evidence>
<evidence type="ECO:0000256" key="8">
    <source>
        <dbReference type="SAM" id="Phobius"/>
    </source>
</evidence>
<organism evidence="10">
    <name type="scientific">marine metagenome</name>
    <dbReference type="NCBI Taxonomy" id="408172"/>
    <lineage>
        <taxon>unclassified sequences</taxon>
        <taxon>metagenomes</taxon>
        <taxon>ecological metagenomes</taxon>
    </lineage>
</organism>
<protein>
    <recommendedName>
        <fullName evidence="9">POTRA domain-containing protein</fullName>
    </recommendedName>
</protein>
<dbReference type="GO" id="GO:0005886">
    <property type="term" value="C:plasma membrane"/>
    <property type="evidence" value="ECO:0007669"/>
    <property type="project" value="TreeGrafter"/>
</dbReference>
<dbReference type="PANTHER" id="PTHR37820">
    <property type="entry name" value="CELL DIVISION PROTEIN DIVIB"/>
    <property type="match status" value="1"/>
</dbReference>
<dbReference type="PANTHER" id="PTHR37820:SF1">
    <property type="entry name" value="CELL DIVISION PROTEIN FTSQ"/>
    <property type="match status" value="1"/>
</dbReference>
<keyword evidence="5 8" id="KW-1133">Transmembrane helix</keyword>
<evidence type="ECO:0000313" key="10">
    <source>
        <dbReference type="EMBL" id="SVA01075.1"/>
    </source>
</evidence>
<proteinExistence type="predicted"/>